<accession>A0A4P6ZGL7</accession>
<name>A0A4P6ZGL7_9FLAO</name>
<dbReference type="NCBIfam" id="NF005559">
    <property type="entry name" value="PRK07231.1"/>
    <property type="match status" value="1"/>
</dbReference>
<organism evidence="3 4">
    <name type="scientific">Chryseobacterium salivictor</name>
    <dbReference type="NCBI Taxonomy" id="2547600"/>
    <lineage>
        <taxon>Bacteria</taxon>
        <taxon>Pseudomonadati</taxon>
        <taxon>Bacteroidota</taxon>
        <taxon>Flavobacteriia</taxon>
        <taxon>Flavobacteriales</taxon>
        <taxon>Weeksellaceae</taxon>
        <taxon>Chryseobacterium group</taxon>
        <taxon>Chryseobacterium</taxon>
    </lineage>
</organism>
<dbReference type="SUPFAM" id="SSF51735">
    <property type="entry name" value="NAD(P)-binding Rossmann-fold domains"/>
    <property type="match status" value="1"/>
</dbReference>
<dbReference type="PROSITE" id="PS00061">
    <property type="entry name" value="ADH_SHORT"/>
    <property type="match status" value="1"/>
</dbReference>
<dbReference type="AlphaFoldDB" id="A0A4P6ZGL7"/>
<reference evidence="3 4" key="1">
    <citation type="submission" date="2019-03" db="EMBL/GenBank/DDBJ databases">
        <authorList>
            <person name="Kim H."/>
            <person name="Yu S.-M."/>
        </authorList>
    </citation>
    <scope>NUCLEOTIDE SEQUENCE [LARGE SCALE GENOMIC DNA]</scope>
    <source>
        <strain evidence="3 4">NBC122</strain>
    </source>
</reference>
<evidence type="ECO:0000313" key="3">
    <source>
        <dbReference type="EMBL" id="QBO58813.1"/>
    </source>
</evidence>
<dbReference type="PRINTS" id="PR00081">
    <property type="entry name" value="GDHRDH"/>
</dbReference>
<dbReference type="OrthoDB" id="597477at2"/>
<protein>
    <submittedName>
        <fullName evidence="3">2,5-dichloro-2,5-cyclohexadiene-1,4-diol dehydrogenase</fullName>
        <ecNumber evidence="3">1.1.1.-</ecNumber>
    </submittedName>
</protein>
<dbReference type="RefSeq" id="WP_133440201.1">
    <property type="nucleotide sequence ID" value="NZ_CP037954.1"/>
</dbReference>
<dbReference type="FunFam" id="3.40.50.720:FF:000084">
    <property type="entry name" value="Short-chain dehydrogenase reductase"/>
    <property type="match status" value="1"/>
</dbReference>
<dbReference type="EC" id="1.1.1.-" evidence="3"/>
<dbReference type="Proteomes" id="UP000294419">
    <property type="component" value="Chromosome"/>
</dbReference>
<dbReference type="PANTHER" id="PTHR24321:SF8">
    <property type="entry name" value="ESTRADIOL 17-BETA-DEHYDROGENASE 8-RELATED"/>
    <property type="match status" value="1"/>
</dbReference>
<dbReference type="InterPro" id="IPR002347">
    <property type="entry name" value="SDR_fam"/>
</dbReference>
<dbReference type="InterPro" id="IPR020904">
    <property type="entry name" value="Sc_DH/Rdtase_CS"/>
</dbReference>
<keyword evidence="4" id="KW-1185">Reference proteome</keyword>
<gene>
    <name evidence="3" type="primary">linC</name>
    <name evidence="3" type="ORF">NBC122_02005</name>
</gene>
<dbReference type="Gene3D" id="3.40.50.720">
    <property type="entry name" value="NAD(P)-binding Rossmann-like Domain"/>
    <property type="match status" value="1"/>
</dbReference>
<dbReference type="GO" id="GO:0016491">
    <property type="term" value="F:oxidoreductase activity"/>
    <property type="evidence" value="ECO:0007669"/>
    <property type="project" value="UniProtKB-KW"/>
</dbReference>
<comment type="similarity">
    <text evidence="1">Belongs to the short-chain dehydrogenases/reductases (SDR) family.</text>
</comment>
<sequence>MGQLQDKVAVITGAGSGIGKATALLFAKEGAKVAVSDLNETHGNEVAALIRNNGGEALFVKANSASPEDHERLVKETVEKFGALHLSVNNAGIGGEINKVEEMSVEGWEKVIAVNLSGVFFGMKYQIPAMLKAGGGSIINIASILGQAGFANSAGYVAAKHGVVGLTKTAAWEHGPENIRVNAIGPGFIYTGMVNEESMGKEAINHLESKHAFGRLGTAEEVAAMCLFLASDAASFVTGSYYAVDGGYLAV</sequence>
<dbReference type="EMBL" id="CP037954">
    <property type="protein sequence ID" value="QBO58813.1"/>
    <property type="molecule type" value="Genomic_DNA"/>
</dbReference>
<dbReference type="PRINTS" id="PR00080">
    <property type="entry name" value="SDRFAMILY"/>
</dbReference>
<dbReference type="Pfam" id="PF13561">
    <property type="entry name" value="adh_short_C2"/>
    <property type="match status" value="1"/>
</dbReference>
<keyword evidence="2 3" id="KW-0560">Oxidoreductase</keyword>
<evidence type="ECO:0000256" key="1">
    <source>
        <dbReference type="ARBA" id="ARBA00006484"/>
    </source>
</evidence>
<dbReference type="PANTHER" id="PTHR24321">
    <property type="entry name" value="DEHYDROGENASES, SHORT CHAIN"/>
    <property type="match status" value="1"/>
</dbReference>
<evidence type="ECO:0000313" key="4">
    <source>
        <dbReference type="Proteomes" id="UP000294419"/>
    </source>
</evidence>
<evidence type="ECO:0000256" key="2">
    <source>
        <dbReference type="ARBA" id="ARBA00023002"/>
    </source>
</evidence>
<proteinExistence type="inferred from homology"/>
<dbReference type="KEGG" id="csal:NBC122_02005"/>
<dbReference type="InterPro" id="IPR036291">
    <property type="entry name" value="NAD(P)-bd_dom_sf"/>
</dbReference>